<keyword evidence="6" id="KW-0963">Cytoplasm</keyword>
<evidence type="ECO:0000256" key="13">
    <source>
        <dbReference type="ARBA" id="ARBA00047767"/>
    </source>
</evidence>
<comment type="caution">
    <text evidence="16">The sequence shown here is derived from an EMBL/GenBank/DDBJ whole genome shotgun (WGS) entry which is preliminary data.</text>
</comment>
<dbReference type="NCBIfam" id="TIGR02076">
    <property type="entry name" value="pyrH_arch"/>
    <property type="match status" value="1"/>
</dbReference>
<comment type="catalytic activity">
    <reaction evidence="13">
        <text>UMP + ATP = UDP + ADP</text>
        <dbReference type="Rhea" id="RHEA:24400"/>
        <dbReference type="ChEBI" id="CHEBI:30616"/>
        <dbReference type="ChEBI" id="CHEBI:57865"/>
        <dbReference type="ChEBI" id="CHEBI:58223"/>
        <dbReference type="ChEBI" id="CHEBI:456216"/>
        <dbReference type="EC" id="2.7.4.22"/>
    </reaction>
</comment>
<accession>A0A150INK7</accession>
<dbReference type="Proteomes" id="UP000092403">
    <property type="component" value="Unassembled WGS sequence"/>
</dbReference>
<dbReference type="EMBL" id="LNGF01000055">
    <property type="protein sequence ID" value="KYC46621.1"/>
    <property type="molecule type" value="Genomic_DNA"/>
</dbReference>
<evidence type="ECO:0000256" key="3">
    <source>
        <dbReference type="ARBA" id="ARBA00007614"/>
    </source>
</evidence>
<evidence type="ECO:0000256" key="1">
    <source>
        <dbReference type="ARBA" id="ARBA00004496"/>
    </source>
</evidence>
<evidence type="ECO:0000259" key="14">
    <source>
        <dbReference type="Pfam" id="PF00696"/>
    </source>
</evidence>
<dbReference type="PANTHER" id="PTHR42833:SF4">
    <property type="entry name" value="URIDYLATE KINASE PUMPKIN, CHLOROPLASTIC"/>
    <property type="match status" value="1"/>
</dbReference>
<evidence type="ECO:0000256" key="8">
    <source>
        <dbReference type="ARBA" id="ARBA00022741"/>
    </source>
</evidence>
<dbReference type="Proteomes" id="UP000092401">
    <property type="component" value="Unassembled WGS sequence"/>
</dbReference>
<dbReference type="PIRSF" id="PIRSF005650">
    <property type="entry name" value="Uridylate_kin"/>
    <property type="match status" value="1"/>
</dbReference>
<feature type="domain" description="Aspartate/glutamate/uridylate kinase" evidence="14">
    <location>
        <begin position="1"/>
        <end position="202"/>
    </location>
</feature>
<keyword evidence="7 16" id="KW-0808">Transferase</keyword>
<dbReference type="GO" id="GO:0005524">
    <property type="term" value="F:ATP binding"/>
    <property type="evidence" value="ECO:0007669"/>
    <property type="project" value="UniProtKB-KW"/>
</dbReference>
<evidence type="ECO:0000256" key="4">
    <source>
        <dbReference type="ARBA" id="ARBA00012899"/>
    </source>
</evidence>
<accession>A0A150IVT6</accession>
<keyword evidence="10" id="KW-0067">ATP-binding</keyword>
<dbReference type="PATRIC" id="fig|1706437.3.peg.1781"/>
<evidence type="ECO:0000256" key="10">
    <source>
        <dbReference type="ARBA" id="ARBA00022840"/>
    </source>
</evidence>
<evidence type="ECO:0000313" key="15">
    <source>
        <dbReference type="EMBL" id="KYC44534.1"/>
    </source>
</evidence>
<dbReference type="InterPro" id="IPR036393">
    <property type="entry name" value="AceGlu_kinase-like_sf"/>
</dbReference>
<keyword evidence="11" id="KW-0665">Pyrimidine biosynthesis</keyword>
<evidence type="ECO:0000256" key="6">
    <source>
        <dbReference type="ARBA" id="ARBA00022490"/>
    </source>
</evidence>
<sequence length="224" mass="24360">MRIVLKIGGSLVFPEKIDVELVKNVSKQIISLSKNHEFLIVVGGGKIAREYIGALKSIGKDDTFLDYIGMEVAKLNASLFMGALGENAPVEISNDFKHALTTLNLGKIPLLGGTHPGHTTDAVSSMLSEFVGADLFLRFTNVDGVYDKDPRKYQDAKKLSKITHEKLLEIVEGTKAEAGVNTVIDPLAAKILKRSNIKTIVCGKEELSNIKSVIEGKHKGTEIF</sequence>
<dbReference type="SUPFAM" id="SSF53633">
    <property type="entry name" value="Carbamate kinase-like"/>
    <property type="match status" value="1"/>
</dbReference>
<dbReference type="EC" id="2.7.4.22" evidence="4"/>
<evidence type="ECO:0000256" key="11">
    <source>
        <dbReference type="ARBA" id="ARBA00022975"/>
    </source>
</evidence>
<evidence type="ECO:0000256" key="7">
    <source>
        <dbReference type="ARBA" id="ARBA00022679"/>
    </source>
</evidence>
<dbReference type="Gene3D" id="3.40.1160.10">
    <property type="entry name" value="Acetylglutamate kinase-like"/>
    <property type="match status" value="1"/>
</dbReference>
<protein>
    <recommendedName>
        <fullName evidence="5">Uridylate kinase</fullName>
        <ecNumber evidence="4">2.7.4.22</ecNumber>
    </recommendedName>
    <alternativeName>
        <fullName evidence="12">Uridine monophosphate kinase</fullName>
    </alternativeName>
</protein>
<dbReference type="InterPro" id="IPR011818">
    <property type="entry name" value="Uridylate_kinase_arch/spir"/>
</dbReference>
<organism evidence="16 18">
    <name type="scientific">Candidatus Methanofastidiosum methylothiophilum</name>
    <dbReference type="NCBI Taxonomy" id="1705564"/>
    <lineage>
        <taxon>Archaea</taxon>
        <taxon>Methanobacteriati</taxon>
        <taxon>Methanobacteriota</taxon>
        <taxon>Stenosarchaea group</taxon>
        <taxon>Candidatus Methanofastidiosia</taxon>
        <taxon>Candidatus Methanofastidiosales</taxon>
        <taxon>Candidatus Methanofastidiosaceae</taxon>
        <taxon>Candidatus Methanofastidiosum</taxon>
    </lineage>
</organism>
<evidence type="ECO:0000313" key="17">
    <source>
        <dbReference type="EMBL" id="KYC49109.1"/>
    </source>
</evidence>
<keyword evidence="9 16" id="KW-0418">Kinase</keyword>
<dbReference type="InterPro" id="IPR001048">
    <property type="entry name" value="Asp/Glu/Uridylate_kinase"/>
</dbReference>
<evidence type="ECO:0000313" key="18">
    <source>
        <dbReference type="Proteomes" id="UP000091929"/>
    </source>
</evidence>
<dbReference type="PATRIC" id="fig|1706436.3.peg.1660"/>
<evidence type="ECO:0000256" key="2">
    <source>
        <dbReference type="ARBA" id="ARBA00004791"/>
    </source>
</evidence>
<dbReference type="AlphaFoldDB" id="A0A150INK7"/>
<dbReference type="EMBL" id="LNGE01000057">
    <property type="protein sequence ID" value="KYC44534.1"/>
    <property type="molecule type" value="Genomic_DNA"/>
</dbReference>
<dbReference type="GO" id="GO:0033862">
    <property type="term" value="F:UMP kinase activity"/>
    <property type="evidence" value="ECO:0007669"/>
    <property type="project" value="UniProtKB-EC"/>
</dbReference>
<dbReference type="GO" id="GO:0044210">
    <property type="term" value="P:'de novo' CTP biosynthetic process"/>
    <property type="evidence" value="ECO:0007669"/>
    <property type="project" value="UniProtKB-UniPathway"/>
</dbReference>
<proteinExistence type="inferred from homology"/>
<dbReference type="EMBL" id="LNJC01000047">
    <property type="protein sequence ID" value="KYC49109.1"/>
    <property type="molecule type" value="Genomic_DNA"/>
</dbReference>
<gene>
    <name evidence="16" type="primary">pyrH_2</name>
    <name evidence="15" type="ORF">APG10_01642</name>
    <name evidence="16" type="ORF">APG11_01770</name>
    <name evidence="17" type="ORF">APG12_01670</name>
</gene>
<dbReference type="Proteomes" id="UP000091929">
    <property type="component" value="Unassembled WGS sequence"/>
</dbReference>
<dbReference type="UniPathway" id="UPA00159">
    <property type="reaction ID" value="UER00275"/>
</dbReference>
<dbReference type="InterPro" id="IPR011817">
    <property type="entry name" value="Uridylate_kinase"/>
</dbReference>
<dbReference type="GO" id="GO:0005737">
    <property type="term" value="C:cytoplasm"/>
    <property type="evidence" value="ECO:0007669"/>
    <property type="project" value="UniProtKB-SubCell"/>
</dbReference>
<dbReference type="GO" id="GO:0006225">
    <property type="term" value="P:UDP biosynthetic process"/>
    <property type="evidence" value="ECO:0007669"/>
    <property type="project" value="TreeGrafter"/>
</dbReference>
<dbReference type="PATRIC" id="fig|1706438.3.peg.1675"/>
<reference evidence="18 19" key="1">
    <citation type="journal article" date="2016" name="ISME J.">
        <title>Chasing the elusive Euryarchaeota class WSA2: genomes reveal a uniquely fastidious methyl-reducing methanogen.</title>
        <authorList>
            <person name="Nobu M.K."/>
            <person name="Narihiro T."/>
            <person name="Kuroda K."/>
            <person name="Mei R."/>
            <person name="Liu W.T."/>
        </authorList>
    </citation>
    <scope>NUCLEOTIDE SEQUENCE [LARGE SCALE GENOMIC DNA]</scope>
    <source>
        <strain evidence="15">B03fssc0709_Meth_Bin005</strain>
        <strain evidence="16">B15fssc0709_Meth_Bin003</strain>
        <strain evidence="17">BMIXfssc0709_Meth_Bin006</strain>
    </source>
</reference>
<evidence type="ECO:0000313" key="16">
    <source>
        <dbReference type="EMBL" id="KYC46621.1"/>
    </source>
</evidence>
<evidence type="ECO:0000256" key="9">
    <source>
        <dbReference type="ARBA" id="ARBA00022777"/>
    </source>
</evidence>
<dbReference type="Pfam" id="PF00696">
    <property type="entry name" value="AA_kinase"/>
    <property type="match status" value="1"/>
</dbReference>
<comment type="pathway">
    <text evidence="2">Pyrimidine metabolism; CTP biosynthesis via de novo pathway; UDP from UMP (UMPK route): step 1/1.</text>
</comment>
<accession>A0A150IIL8</accession>
<comment type="subcellular location">
    <subcellularLocation>
        <location evidence="1">Cytoplasm</location>
    </subcellularLocation>
</comment>
<dbReference type="PANTHER" id="PTHR42833">
    <property type="entry name" value="URIDYLATE KINASE"/>
    <property type="match status" value="1"/>
</dbReference>
<name>A0A150INK7_9EURY</name>
<comment type="similarity">
    <text evidence="3">Belongs to the UMP kinase family.</text>
</comment>
<evidence type="ECO:0000256" key="12">
    <source>
        <dbReference type="ARBA" id="ARBA00032092"/>
    </source>
</evidence>
<evidence type="ECO:0000313" key="19">
    <source>
        <dbReference type="Proteomes" id="UP000092401"/>
    </source>
</evidence>
<evidence type="ECO:0000256" key="5">
    <source>
        <dbReference type="ARBA" id="ARBA00016403"/>
    </source>
</evidence>
<keyword evidence="8" id="KW-0547">Nucleotide-binding</keyword>